<dbReference type="GO" id="GO:0005524">
    <property type="term" value="F:ATP binding"/>
    <property type="evidence" value="ECO:0007669"/>
    <property type="project" value="UniProtKB-UniRule"/>
</dbReference>
<keyword evidence="9" id="KW-1185">Reference proteome</keyword>
<keyword evidence="3 6" id="KW-0547">Nucleotide-binding</keyword>
<dbReference type="Gene3D" id="1.10.510.10">
    <property type="entry name" value="Transferase(Phosphotransferase) domain 1"/>
    <property type="match status" value="1"/>
</dbReference>
<evidence type="ECO:0000256" key="6">
    <source>
        <dbReference type="PROSITE-ProRule" id="PRU10141"/>
    </source>
</evidence>
<dbReference type="InterPro" id="IPR000719">
    <property type="entry name" value="Prot_kinase_dom"/>
</dbReference>
<gene>
    <name evidence="8" type="ORF">VSDG_03153</name>
</gene>
<dbReference type="Pfam" id="PF00069">
    <property type="entry name" value="Pkinase"/>
    <property type="match status" value="1"/>
</dbReference>
<proteinExistence type="predicted"/>
<name>A0A423W8V7_CYTCH</name>
<dbReference type="AlphaFoldDB" id="A0A423W8V7"/>
<evidence type="ECO:0000256" key="1">
    <source>
        <dbReference type="ARBA" id="ARBA00022527"/>
    </source>
</evidence>
<dbReference type="PROSITE" id="PS50011">
    <property type="entry name" value="PROTEIN_KINASE_DOM"/>
    <property type="match status" value="1"/>
</dbReference>
<evidence type="ECO:0000313" key="9">
    <source>
        <dbReference type="Proteomes" id="UP000284375"/>
    </source>
</evidence>
<evidence type="ECO:0000256" key="3">
    <source>
        <dbReference type="ARBA" id="ARBA00022741"/>
    </source>
</evidence>
<keyword evidence="2" id="KW-0808">Transferase</keyword>
<evidence type="ECO:0000313" key="8">
    <source>
        <dbReference type="EMBL" id="ROV99744.1"/>
    </source>
</evidence>
<dbReference type="SMART" id="SM00220">
    <property type="entry name" value="S_TKc"/>
    <property type="match status" value="1"/>
</dbReference>
<dbReference type="PROSITE" id="PS00107">
    <property type="entry name" value="PROTEIN_KINASE_ATP"/>
    <property type="match status" value="1"/>
</dbReference>
<evidence type="ECO:0000256" key="5">
    <source>
        <dbReference type="ARBA" id="ARBA00022840"/>
    </source>
</evidence>
<dbReference type="SUPFAM" id="SSF56112">
    <property type="entry name" value="Protein kinase-like (PK-like)"/>
    <property type="match status" value="1"/>
</dbReference>
<evidence type="ECO:0000256" key="4">
    <source>
        <dbReference type="ARBA" id="ARBA00022777"/>
    </source>
</evidence>
<keyword evidence="4" id="KW-0418">Kinase</keyword>
<feature type="binding site" evidence="6">
    <location>
        <position position="102"/>
    </location>
    <ligand>
        <name>ATP</name>
        <dbReference type="ChEBI" id="CHEBI:30616"/>
    </ligand>
</feature>
<dbReference type="PANTHER" id="PTHR24058">
    <property type="entry name" value="DUAL SPECIFICITY PROTEIN KINASE"/>
    <property type="match status" value="1"/>
</dbReference>
<dbReference type="STRING" id="252740.A0A423W8V7"/>
<dbReference type="InterPro" id="IPR011009">
    <property type="entry name" value="Kinase-like_dom_sf"/>
</dbReference>
<feature type="domain" description="Protein kinase" evidence="7">
    <location>
        <begin position="1"/>
        <end position="326"/>
    </location>
</feature>
<dbReference type="InterPro" id="IPR017441">
    <property type="entry name" value="Protein_kinase_ATP_BS"/>
</dbReference>
<comment type="caution">
    <text evidence="8">The sequence shown here is derived from an EMBL/GenBank/DDBJ whole genome shotgun (WGS) entry which is preliminary data.</text>
</comment>
<keyword evidence="5 6" id="KW-0067">ATP-binding</keyword>
<evidence type="ECO:0000256" key="2">
    <source>
        <dbReference type="ARBA" id="ARBA00022679"/>
    </source>
</evidence>
<sequence>MGNCNKPTDDHVKGSTYLEATGNGRPVPVPADYGDFVGSDDEFEVMDMAEGWGKYGNGYFYPVCIGNVLKNQFRVDHKLGHGGFSVVWLAHDLKNCKDVALKILHSGRDTDREYETHLEVSLNAVASLHNASLVHRDIVPRNIVWGIRTDFENYSRAEKYQLLGRPRKVLDESAGRRAELVEPAKFPPSLIDSNVYLCDFGILVNAGTTVSNKLQSPRYYCAPELFHGIQPSFASDLWSYMCVFFEVYAKGVPFSGASRAGILETMVDRLEGFPTEWKGRYDAGDKLEAKDLWYKQKRGPTPESKVFRHLPESRLTASQLLDDPDFKALMRAYGNQGTQHLAG</sequence>
<dbReference type="OrthoDB" id="5979581at2759"/>
<evidence type="ECO:0000259" key="7">
    <source>
        <dbReference type="PROSITE" id="PS50011"/>
    </source>
</evidence>
<dbReference type="EMBL" id="LJZO01000010">
    <property type="protein sequence ID" value="ROV99744.1"/>
    <property type="molecule type" value="Genomic_DNA"/>
</dbReference>
<keyword evidence="1" id="KW-0723">Serine/threonine-protein kinase</keyword>
<dbReference type="Proteomes" id="UP000284375">
    <property type="component" value="Unassembled WGS sequence"/>
</dbReference>
<dbReference type="Gene3D" id="3.30.200.20">
    <property type="entry name" value="Phosphorylase Kinase, domain 1"/>
    <property type="match status" value="1"/>
</dbReference>
<organism evidence="8 9">
    <name type="scientific">Cytospora chrysosperma</name>
    <name type="common">Cytospora canker fungus</name>
    <name type="synonym">Sphaeria chrysosperma</name>
    <dbReference type="NCBI Taxonomy" id="252740"/>
    <lineage>
        <taxon>Eukaryota</taxon>
        <taxon>Fungi</taxon>
        <taxon>Dikarya</taxon>
        <taxon>Ascomycota</taxon>
        <taxon>Pezizomycotina</taxon>
        <taxon>Sordariomycetes</taxon>
        <taxon>Sordariomycetidae</taxon>
        <taxon>Diaporthales</taxon>
        <taxon>Cytosporaceae</taxon>
        <taxon>Cytospora</taxon>
    </lineage>
</organism>
<dbReference type="GO" id="GO:0004674">
    <property type="term" value="F:protein serine/threonine kinase activity"/>
    <property type="evidence" value="ECO:0007669"/>
    <property type="project" value="UniProtKB-KW"/>
</dbReference>
<protein>
    <recommendedName>
        <fullName evidence="7">Protein kinase domain-containing protein</fullName>
    </recommendedName>
</protein>
<reference evidence="8 9" key="1">
    <citation type="submission" date="2015-09" db="EMBL/GenBank/DDBJ databases">
        <title>Host preference determinants of Valsa canker pathogens revealed by comparative genomics.</title>
        <authorList>
            <person name="Yin Z."/>
            <person name="Huang L."/>
        </authorList>
    </citation>
    <scope>NUCLEOTIDE SEQUENCE [LARGE SCALE GENOMIC DNA]</scope>
    <source>
        <strain evidence="8 9">YSFL</strain>
    </source>
</reference>
<dbReference type="InterPro" id="IPR050494">
    <property type="entry name" value="Ser_Thr_dual-spec_kinase"/>
</dbReference>
<accession>A0A423W8V7</accession>